<evidence type="ECO:0000256" key="8">
    <source>
        <dbReference type="ARBA" id="ARBA00037071"/>
    </source>
</evidence>
<evidence type="ECO:0000256" key="6">
    <source>
        <dbReference type="ARBA" id="ARBA00023186"/>
    </source>
</evidence>
<reference evidence="14" key="1">
    <citation type="submission" date="2015-02" db="EMBL/GenBank/DDBJ databases">
        <authorList>
            <person name="Lima A.O."/>
            <person name="Cabral A."/>
            <person name="Porto L.M."/>
            <person name="Silva M.A."/>
        </authorList>
    </citation>
    <scope>NUCLEOTIDE SEQUENCE [LARGE SCALE GENOMIC DNA]</scope>
    <source>
        <strain evidence="14">LAMA 915</strain>
    </source>
</reference>
<evidence type="ECO:0000256" key="2">
    <source>
        <dbReference type="ARBA" id="ARBA00004496"/>
    </source>
</evidence>
<dbReference type="GeneID" id="93685082"/>
<dbReference type="AlphaFoldDB" id="A0A0L1KHA0"/>
<dbReference type="PATRIC" id="fig|1306953.7.peg.1844"/>
<dbReference type="GO" id="GO:0042026">
    <property type="term" value="P:protein refolding"/>
    <property type="evidence" value="ECO:0007669"/>
    <property type="project" value="UniProtKB-ARBA"/>
</dbReference>
<comment type="similarity">
    <text evidence="3 10">Belongs to the FKBP-type PPIase family.</text>
</comment>
<evidence type="ECO:0000259" key="12">
    <source>
        <dbReference type="PROSITE" id="PS50059"/>
    </source>
</evidence>
<dbReference type="PROSITE" id="PS50059">
    <property type="entry name" value="FKBP_PPIASE"/>
    <property type="match status" value="1"/>
</dbReference>
<accession>A0A0L1KHA0</accession>
<evidence type="ECO:0000256" key="5">
    <source>
        <dbReference type="ARBA" id="ARBA00023110"/>
    </source>
</evidence>
<dbReference type="InterPro" id="IPR046357">
    <property type="entry name" value="PPIase_dom_sf"/>
</dbReference>
<evidence type="ECO:0000313" key="14">
    <source>
        <dbReference type="Proteomes" id="UP000037446"/>
    </source>
</evidence>
<dbReference type="Proteomes" id="UP000037446">
    <property type="component" value="Unassembled WGS sequence"/>
</dbReference>
<dbReference type="EC" id="5.2.1.8" evidence="10"/>
<keyword evidence="7 9" id="KW-0413">Isomerase</keyword>
<evidence type="ECO:0000256" key="7">
    <source>
        <dbReference type="ARBA" id="ARBA00023235"/>
    </source>
</evidence>
<gene>
    <name evidence="13" type="ORF">J121_1794</name>
</gene>
<comment type="function">
    <text evidence="8">Also involved in hydrogenase metallocenter assembly, probably by participating in the nickel insertion step. This function in hydrogenase biosynthesis requires chaperone activity and the presence of the metal-binding domain, but not PPIase activity.</text>
</comment>
<comment type="subcellular location">
    <subcellularLocation>
        <location evidence="2">Cytoplasm</location>
    </subcellularLocation>
</comment>
<evidence type="ECO:0000313" key="13">
    <source>
        <dbReference type="EMBL" id="KNH03207.1"/>
    </source>
</evidence>
<sequence>MTTPNNGDTVSIDYVLRRGDGEVVGTTEEMGPQDIELGSGQIFPQIEQALTGMEVGDEETVEIASDSAFGPRRDELVIDIPRENLPPEPAPQPGMAMQAQSPDGQPLTLYIVEVGEQTVKADGNHPLAGEDISFAITLRDIKQAA</sequence>
<dbReference type="EMBL" id="JYNE01000015">
    <property type="protein sequence ID" value="KNH03207.1"/>
    <property type="molecule type" value="Genomic_DNA"/>
</dbReference>
<dbReference type="SUPFAM" id="SSF54534">
    <property type="entry name" value="FKBP-like"/>
    <property type="match status" value="1"/>
</dbReference>
<dbReference type="Gene3D" id="3.10.50.40">
    <property type="match status" value="1"/>
</dbReference>
<dbReference type="Pfam" id="PF00254">
    <property type="entry name" value="FKBP_C"/>
    <property type="match status" value="1"/>
</dbReference>
<proteinExistence type="inferred from homology"/>
<dbReference type="PANTHER" id="PTHR47861">
    <property type="entry name" value="FKBP-TYPE PEPTIDYL-PROLYL CIS-TRANS ISOMERASE SLYD"/>
    <property type="match status" value="1"/>
</dbReference>
<dbReference type="GO" id="GO:0005737">
    <property type="term" value="C:cytoplasm"/>
    <property type="evidence" value="ECO:0007669"/>
    <property type="project" value="UniProtKB-SubCell"/>
</dbReference>
<dbReference type="STRING" id="1306953.J121_1794"/>
<name>A0A0L1KHA0_9SPHN</name>
<evidence type="ECO:0000256" key="10">
    <source>
        <dbReference type="RuleBase" id="RU003915"/>
    </source>
</evidence>
<evidence type="ECO:0000256" key="11">
    <source>
        <dbReference type="SAM" id="MobiDB-lite"/>
    </source>
</evidence>
<dbReference type="InterPro" id="IPR001179">
    <property type="entry name" value="PPIase_FKBP_dom"/>
</dbReference>
<comment type="caution">
    <text evidence="13">The sequence shown here is derived from an EMBL/GenBank/DDBJ whole genome shotgun (WGS) entry which is preliminary data.</text>
</comment>
<evidence type="ECO:0000256" key="1">
    <source>
        <dbReference type="ARBA" id="ARBA00000971"/>
    </source>
</evidence>
<keyword evidence="6" id="KW-0143">Chaperone</keyword>
<comment type="catalytic activity">
    <reaction evidence="1 9 10">
        <text>[protein]-peptidylproline (omega=180) = [protein]-peptidylproline (omega=0)</text>
        <dbReference type="Rhea" id="RHEA:16237"/>
        <dbReference type="Rhea" id="RHEA-COMP:10747"/>
        <dbReference type="Rhea" id="RHEA-COMP:10748"/>
        <dbReference type="ChEBI" id="CHEBI:83833"/>
        <dbReference type="ChEBI" id="CHEBI:83834"/>
        <dbReference type="EC" id="5.2.1.8"/>
    </reaction>
</comment>
<evidence type="ECO:0000256" key="4">
    <source>
        <dbReference type="ARBA" id="ARBA00022490"/>
    </source>
</evidence>
<keyword evidence="4" id="KW-0963">Cytoplasm</keyword>
<feature type="domain" description="PPIase FKBP-type" evidence="12">
    <location>
        <begin position="7"/>
        <end position="87"/>
    </location>
</feature>
<evidence type="ECO:0000256" key="9">
    <source>
        <dbReference type="PROSITE-ProRule" id="PRU00277"/>
    </source>
</evidence>
<dbReference type="GO" id="GO:0003755">
    <property type="term" value="F:peptidyl-prolyl cis-trans isomerase activity"/>
    <property type="evidence" value="ECO:0007669"/>
    <property type="project" value="UniProtKB-UniRule"/>
</dbReference>
<organism evidence="13 14">
    <name type="scientific">Qipengyuania citrea LAMA 915</name>
    <dbReference type="NCBI Taxonomy" id="1306953"/>
    <lineage>
        <taxon>Bacteria</taxon>
        <taxon>Pseudomonadati</taxon>
        <taxon>Pseudomonadota</taxon>
        <taxon>Alphaproteobacteria</taxon>
        <taxon>Sphingomonadales</taxon>
        <taxon>Erythrobacteraceae</taxon>
        <taxon>Qipengyuania</taxon>
    </lineage>
</organism>
<keyword evidence="5 9" id="KW-0697">Rotamase</keyword>
<protein>
    <recommendedName>
        <fullName evidence="10">Peptidyl-prolyl cis-trans isomerase</fullName>
        <ecNumber evidence="10">5.2.1.8</ecNumber>
    </recommendedName>
</protein>
<dbReference type="RefSeq" id="WP_050599289.1">
    <property type="nucleotide sequence ID" value="NZ_JYNE01000015.1"/>
</dbReference>
<evidence type="ECO:0000256" key="3">
    <source>
        <dbReference type="ARBA" id="ARBA00006577"/>
    </source>
</evidence>
<dbReference type="PANTHER" id="PTHR47861:SF3">
    <property type="entry name" value="FKBP-TYPE PEPTIDYL-PROLYL CIS-TRANS ISOMERASE SLYD"/>
    <property type="match status" value="1"/>
</dbReference>
<feature type="region of interest" description="Disordered" evidence="11">
    <location>
        <begin position="82"/>
        <end position="102"/>
    </location>
</feature>